<dbReference type="GeneID" id="81410276"/>
<feature type="compositionally biased region" description="Basic and acidic residues" evidence="1">
    <location>
        <begin position="200"/>
        <end position="216"/>
    </location>
</feature>
<dbReference type="Proteomes" id="UP001149079">
    <property type="component" value="Unassembled WGS sequence"/>
</dbReference>
<organism evidence="3 4">
    <name type="scientific">Penicillium bovifimosum</name>
    <dbReference type="NCBI Taxonomy" id="126998"/>
    <lineage>
        <taxon>Eukaryota</taxon>
        <taxon>Fungi</taxon>
        <taxon>Dikarya</taxon>
        <taxon>Ascomycota</taxon>
        <taxon>Pezizomycotina</taxon>
        <taxon>Eurotiomycetes</taxon>
        <taxon>Eurotiomycetidae</taxon>
        <taxon>Eurotiales</taxon>
        <taxon>Aspergillaceae</taxon>
        <taxon>Penicillium</taxon>
    </lineage>
</organism>
<feature type="compositionally biased region" description="Polar residues" evidence="1">
    <location>
        <begin position="129"/>
        <end position="141"/>
    </location>
</feature>
<proteinExistence type="predicted"/>
<feature type="region of interest" description="Disordered" evidence="1">
    <location>
        <begin position="93"/>
        <end position="149"/>
    </location>
</feature>
<accession>A0A9W9KTI7</accession>
<keyword evidence="2" id="KW-1133">Transmembrane helix</keyword>
<evidence type="ECO:0000313" key="4">
    <source>
        <dbReference type="Proteomes" id="UP001149079"/>
    </source>
</evidence>
<dbReference type="OrthoDB" id="5426165at2759"/>
<keyword evidence="4" id="KW-1185">Reference proteome</keyword>
<dbReference type="EMBL" id="JAPQKL010000009">
    <property type="protein sequence ID" value="KAJ5118139.1"/>
    <property type="molecule type" value="Genomic_DNA"/>
</dbReference>
<evidence type="ECO:0000313" key="3">
    <source>
        <dbReference type="EMBL" id="KAJ5118139.1"/>
    </source>
</evidence>
<dbReference type="RefSeq" id="XP_056516729.1">
    <property type="nucleotide sequence ID" value="XM_056671105.1"/>
</dbReference>
<keyword evidence="2" id="KW-0472">Membrane</keyword>
<dbReference type="PANTHER" id="PTHR40623:SF2">
    <property type="entry name" value="INTEGRAL MEMBRANE PROTEIN"/>
    <property type="match status" value="1"/>
</dbReference>
<evidence type="ECO:0000256" key="2">
    <source>
        <dbReference type="SAM" id="Phobius"/>
    </source>
</evidence>
<keyword evidence="2" id="KW-0812">Transmembrane</keyword>
<reference evidence="3" key="1">
    <citation type="submission" date="2022-11" db="EMBL/GenBank/DDBJ databases">
        <authorList>
            <person name="Petersen C."/>
        </authorList>
    </citation>
    <scope>NUCLEOTIDE SEQUENCE</scope>
    <source>
        <strain evidence="3">IBT 22155</strain>
    </source>
</reference>
<gene>
    <name evidence="3" type="ORF">N7515_010362</name>
</gene>
<dbReference type="PANTHER" id="PTHR40623">
    <property type="entry name" value="INTEGRAL MEMBRANE PROTEIN"/>
    <property type="match status" value="1"/>
</dbReference>
<feature type="transmembrane region" description="Helical" evidence="2">
    <location>
        <begin position="13"/>
        <end position="34"/>
    </location>
</feature>
<sequence>MGFWVDWELWQKLSLVLAMLIAVVFIYAFCVLGWNRWRLRKYAATEAEDREKQAELYPMLHQDDIPFGARALHRGIEVEGIWISTPNTPIQSPCQPISPAASRPATPAPRPLPRSFSSMSSASVGSQSPQITTKPTLSVGPQRSRMAPKTIPTAARHGVVSEVDLASAGFNCEDHRRGDHYSRASLPINPDDLRISPVQEESRVGMKDTKRSEKRPGIHALVSGPSPRPYTKEYRAGFDGAGGDLDHVPDMTELSSHSPSENKRTSRLSRVLRRRSSEEFRRRMSQIFNENIRMGLPAEQLEFGPTLREYQRRNFRNPFLRPFRHLRHSSGNG</sequence>
<dbReference type="AlphaFoldDB" id="A0A9W9KTI7"/>
<name>A0A9W9KTI7_9EURO</name>
<feature type="compositionally biased region" description="Low complexity" evidence="1">
    <location>
        <begin position="113"/>
        <end position="128"/>
    </location>
</feature>
<evidence type="ECO:0000256" key="1">
    <source>
        <dbReference type="SAM" id="MobiDB-lite"/>
    </source>
</evidence>
<comment type="caution">
    <text evidence="3">The sequence shown here is derived from an EMBL/GenBank/DDBJ whole genome shotgun (WGS) entry which is preliminary data.</text>
</comment>
<reference evidence="3" key="2">
    <citation type="journal article" date="2023" name="IMA Fungus">
        <title>Comparative genomic study of the Penicillium genus elucidates a diverse pangenome and 15 lateral gene transfer events.</title>
        <authorList>
            <person name="Petersen C."/>
            <person name="Sorensen T."/>
            <person name="Nielsen M.R."/>
            <person name="Sondergaard T.E."/>
            <person name="Sorensen J.L."/>
            <person name="Fitzpatrick D.A."/>
            <person name="Frisvad J.C."/>
            <person name="Nielsen K.L."/>
        </authorList>
    </citation>
    <scope>NUCLEOTIDE SEQUENCE</scope>
    <source>
        <strain evidence="3">IBT 22155</strain>
    </source>
</reference>
<protein>
    <submittedName>
        <fullName evidence="3">Uncharacterized protein</fullName>
    </submittedName>
</protein>
<feature type="region of interest" description="Disordered" evidence="1">
    <location>
        <begin position="200"/>
        <end position="270"/>
    </location>
</feature>